<dbReference type="CDD" id="cd16448">
    <property type="entry name" value="RING-H2"/>
    <property type="match status" value="1"/>
</dbReference>
<feature type="transmembrane region" description="Helical" evidence="3">
    <location>
        <begin position="771"/>
        <end position="790"/>
    </location>
</feature>
<dbReference type="Proteomes" id="UP000601435">
    <property type="component" value="Unassembled WGS sequence"/>
</dbReference>
<keyword evidence="3" id="KW-0472">Membrane</keyword>
<feature type="transmembrane region" description="Helical" evidence="3">
    <location>
        <begin position="959"/>
        <end position="978"/>
    </location>
</feature>
<dbReference type="GO" id="GO:0008270">
    <property type="term" value="F:zinc ion binding"/>
    <property type="evidence" value="ECO:0007669"/>
    <property type="project" value="UniProtKB-KW"/>
</dbReference>
<evidence type="ECO:0000313" key="5">
    <source>
        <dbReference type="EMBL" id="CAE7938566.1"/>
    </source>
</evidence>
<feature type="region of interest" description="Disordered" evidence="2">
    <location>
        <begin position="1829"/>
        <end position="1883"/>
    </location>
</feature>
<protein>
    <recommendedName>
        <fullName evidence="4">RING-type domain-containing protein</fullName>
    </recommendedName>
</protein>
<feature type="transmembrane region" description="Helical" evidence="3">
    <location>
        <begin position="309"/>
        <end position="328"/>
    </location>
</feature>
<keyword evidence="3" id="KW-1133">Transmembrane helix</keyword>
<dbReference type="InterPro" id="IPR001841">
    <property type="entry name" value="Znf_RING"/>
</dbReference>
<gene>
    <name evidence="5" type="ORF">SNEC2469_LOCUS33201</name>
</gene>
<feature type="compositionally biased region" description="Basic and acidic residues" evidence="2">
    <location>
        <begin position="2070"/>
        <end position="2079"/>
    </location>
</feature>
<feature type="region of interest" description="Disordered" evidence="2">
    <location>
        <begin position="1673"/>
        <end position="1709"/>
    </location>
</feature>
<proteinExistence type="predicted"/>
<feature type="transmembrane region" description="Helical" evidence="3">
    <location>
        <begin position="226"/>
        <end position="246"/>
    </location>
</feature>
<feature type="region of interest" description="Disordered" evidence="2">
    <location>
        <begin position="2051"/>
        <end position="2079"/>
    </location>
</feature>
<feature type="transmembrane region" description="Helical" evidence="3">
    <location>
        <begin position="1179"/>
        <end position="1204"/>
    </location>
</feature>
<keyword evidence="1" id="KW-0863">Zinc-finger</keyword>
<feature type="compositionally biased region" description="Low complexity" evidence="2">
    <location>
        <begin position="1835"/>
        <end position="1863"/>
    </location>
</feature>
<dbReference type="SMART" id="SM00184">
    <property type="entry name" value="RING"/>
    <property type="match status" value="1"/>
</dbReference>
<feature type="compositionally biased region" description="Basic and acidic residues" evidence="2">
    <location>
        <begin position="1680"/>
        <end position="1709"/>
    </location>
</feature>
<feature type="transmembrane region" description="Helical" evidence="3">
    <location>
        <begin position="710"/>
        <end position="737"/>
    </location>
</feature>
<dbReference type="InterPro" id="IPR013083">
    <property type="entry name" value="Znf_RING/FYVE/PHD"/>
</dbReference>
<evidence type="ECO:0000256" key="3">
    <source>
        <dbReference type="SAM" id="Phobius"/>
    </source>
</evidence>
<evidence type="ECO:0000256" key="1">
    <source>
        <dbReference type="PROSITE-ProRule" id="PRU00175"/>
    </source>
</evidence>
<feature type="transmembrane region" description="Helical" evidence="3">
    <location>
        <begin position="1084"/>
        <end position="1117"/>
    </location>
</feature>
<keyword evidence="1" id="KW-0862">Zinc</keyword>
<feature type="transmembrane region" description="Helical" evidence="3">
    <location>
        <begin position="365"/>
        <end position="390"/>
    </location>
</feature>
<evidence type="ECO:0000313" key="6">
    <source>
        <dbReference type="Proteomes" id="UP000601435"/>
    </source>
</evidence>
<dbReference type="PROSITE" id="PS50089">
    <property type="entry name" value="ZF_RING_2"/>
    <property type="match status" value="1"/>
</dbReference>
<organism evidence="5 6">
    <name type="scientific">Symbiodinium necroappetens</name>
    <dbReference type="NCBI Taxonomy" id="1628268"/>
    <lineage>
        <taxon>Eukaryota</taxon>
        <taxon>Sar</taxon>
        <taxon>Alveolata</taxon>
        <taxon>Dinophyceae</taxon>
        <taxon>Suessiales</taxon>
        <taxon>Symbiodiniaceae</taxon>
        <taxon>Symbiodinium</taxon>
    </lineage>
</organism>
<dbReference type="SUPFAM" id="SSF57850">
    <property type="entry name" value="RING/U-box"/>
    <property type="match status" value="1"/>
</dbReference>
<feature type="transmembrane region" description="Helical" evidence="3">
    <location>
        <begin position="1137"/>
        <end position="1158"/>
    </location>
</feature>
<evidence type="ECO:0000259" key="4">
    <source>
        <dbReference type="PROSITE" id="PS50089"/>
    </source>
</evidence>
<feature type="compositionally biased region" description="Acidic residues" evidence="2">
    <location>
        <begin position="1411"/>
        <end position="1424"/>
    </location>
</feature>
<feature type="transmembrane region" description="Helical" evidence="3">
    <location>
        <begin position="675"/>
        <end position="698"/>
    </location>
</feature>
<comment type="caution">
    <text evidence="5">The sequence shown here is derived from an EMBL/GenBank/DDBJ whole genome shotgun (WGS) entry which is preliminary data.</text>
</comment>
<feature type="region of interest" description="Disordered" evidence="2">
    <location>
        <begin position="1394"/>
        <end position="1446"/>
    </location>
</feature>
<dbReference type="OrthoDB" id="8062037at2759"/>
<feature type="transmembrane region" description="Helical" evidence="3">
    <location>
        <begin position="584"/>
        <end position="604"/>
    </location>
</feature>
<sequence>MSSLGVKKGGRNHAVYQRWQALGSRCLGDVRAHAASPRQSVSFSCLTKVSFGQAEPQWHWPLLLSLQCLWLAAAVRPNARDEELEQVAMHEDSSHRHKQQHRYAQVLHVTDECEKDLKAPADPTEACPKNCPFSAEINDPKEYCHFKCVKPQECGTEGTIPNQTIPEREKTKENPYCRYCEVEACAQCISSKPGVEDEAVEKCQKCMLGYTLSEDGKECTSHGDDIFLVLAAIGAVAGLLGAGWYVSLAMKPTVNVEGLQYAQSSHMRMMITQDHHGDEGQPYPFGTNLMSKTVAGPGATALFRFQGAVLLWGLLVLCLWFAFVLFVSKDLLILGNRPAATPRQLCEVVFWGRHRQMELIWTKCTWIVCAYLLGTIGAVAYGIMMAKFFVSFDSERATLSDYVAVLEGVPTITGEEPAEALLKEAVQKAIGEDVAKDVIAVSVGWNFSEHVPQVRHFIDEEVAEFHVEHGEPKETPEGSGEEFNGACGAISKQVLEKWHIHLDGHGHEFEVEDLKNNLKSLETAPTSYVIFMKEDSRDKAIEAVKDTGIKIKDATCSLRAETYEPEALFWHNLHITPAQRSGRFVGASVQIFLVCMAWTVVLYLPYAHYMAAFSYANGDEPSPVAESVFVGLVVGAQVGLFVASSIGADKWPVVTVPWVGGMLTCMWMNRESWLLLSILTLGASFFLQATVLGGWMLFLEKHEDDDMDVLRRVAIVGAVAPLLFNAVLSTLLVSAMVKLARQGQLSFPGWSLEEPPGSYTAFRFWDIVRKFFVLSIPIFWTCILCLDCAAVMHRQKKQDHRLWMKMTIFSILPCLLDLKIAVDGAFQAASYHYGRVMFRKDRGSRRGSREYDAFLRRCPTGRFSEVVSEAADAERQLLEQDVCVICLEPFEVDHQVAELPCKHLFHFHCIRRNFKKNWALMKRVESDWPAEVLQPSMKLQCSLVELVGKCHYEDQKHRVYIIFYNAALILNLVMDIALQGYLSYLQMVGVGARVADGRLLGSLQSFQEIFESFPMQKSVGKLLFKYCWPCTFLVPFAVEPFLAQLGPYQVGSMLIRSNARVRGENAERALELSEMEQGRYADIIFNLILVACIPFIAPAYMAWTYGTFMVSHLYIYWYDHWKTLRWARKFYFSSDEVHWFGQQLLCLPLGVLAASAVFKINQWSGGVTGGLGSGVLKGATLWGAMAAAFTLHVSVHLALLTFVVKPMRSDPDKAPNEMPFSKVAEEEAATHLSTNPIQCLRSKYILGDSPPLSPFVLGKEKVMKANPKLGAFFDGEVDAAQKAKFREERRSRLSQAKEEAAYPPDAVQTTAYVGCSALLPAISAAVGAVGMTNASPARSHAAALFFGQGIQEDPVHLPPGALQHVARPPSRSMHIMPNNAAGPVNEIIGAHAGEEGASQQDSDEGSSATSSEEEGTELQSDDEGGAGSGGRRRSSKESEVWKPAMPRKHIPQVLSIKRKVEDLPDINTLYEPRELAQLFKCVDAYVHLVLPPGGSSVAHSPDMFLASMLASLGSGSPTGRPITPSTDVGGAGTGYLRDREGPLVLRPIFCRFLLASKLCGSRDSPHRYQDCVAAFDAHATRYEAFFGMPRNLLLRVLSGIVLPPGCEASLMASAFSDKVVRQLPPQVRRFLDHHLRTANSHCEARRKALDESISRLPFVESLLWIDPTTLPKVEEDEEKEKDKEKDKEKEKEPSEKPKSRKAERLRNTDKRKLSVNIELPEETVPILKAPEATLRLPPQGMWPPLPPRYVISERGLQQWKDGIRQWEEEVNQQSSSHLRALYENTARVVLGELLSSQLLEPEVLHFASRFLPLFSRIFDEYADEHMADYQPTDPSALASSSSECGSDAPATEAAGQAPGAPAEGAEKRGSMLGGGQRRPNLILPTRNVANAANRGGEEKLPPAKFLKPREGPPDMMSFHAFFSFCVEFELFPNHASYDELRQIYDSAETAEELVVAELQIPRRRVTKEASAAAAALLPQVELGFLEKPLHEMTDLEQHAAFFFAALETWSELASRFMRLADLVVQRMPFCLEELEDVRPPPSPSRVIRRLRSFKEKDEATPSPSTPQGEARGEAPKKRKEAMFKEGRKNSAGNAGQRMTSIQGEGGIECRSVGASELLENRGCREMQSPQHWGLWSFRTKDCIPTWPARAVLRHAAAHGPERATGGNHGCWDFIGKANWMSGIALLSKTRCAILGVGTFAALQLQTAFVGQVSLAEMLSSSERATRLFLEALDDKILERESRGGSSRLESFFGPANSDQEVSAGTFIQKAVSMALSPDCIPTEKDLATGLAQLGAKSNGTMSRQVAFRALALAREHRRRQKLQLTQARSTLLAQQVKRSTWVPEGSRPTSAAPGLVALGQPQIRKAFRCAAFVECLVKLALHRLGAKGSLELQRGAPTWWKCTWLLNHLGMRFVERVQTNRHQRILRNLVGEEHPPVKLQELDFWWYQMHLTNRPRYVFPLDRLVISTPDLFEPIKAEAKIMVSEDRRGICPECQEQRSPSGWGTPGCLGCSEIESFCLPFEGHIFAPLVRNPDVADTKSTPNSLGDEDISAKFPFGEMLNIIQ</sequence>
<dbReference type="EMBL" id="CAJNJA010086585">
    <property type="protein sequence ID" value="CAE7938566.1"/>
    <property type="molecule type" value="Genomic_DNA"/>
</dbReference>
<feature type="transmembrane region" description="Helical" evidence="3">
    <location>
        <begin position="802"/>
        <end position="822"/>
    </location>
</feature>
<keyword evidence="3" id="KW-0812">Transmembrane</keyword>
<evidence type="ECO:0000256" key="2">
    <source>
        <dbReference type="SAM" id="MobiDB-lite"/>
    </source>
</evidence>
<dbReference type="Gene3D" id="3.30.40.10">
    <property type="entry name" value="Zinc/RING finger domain, C3HC4 (zinc finger)"/>
    <property type="match status" value="1"/>
</dbReference>
<accession>A0A813C2Y4</accession>
<keyword evidence="6" id="KW-1185">Reference proteome</keyword>
<reference evidence="5" key="1">
    <citation type="submission" date="2021-02" db="EMBL/GenBank/DDBJ databases">
        <authorList>
            <person name="Dougan E. K."/>
            <person name="Rhodes N."/>
            <person name="Thang M."/>
            <person name="Chan C."/>
        </authorList>
    </citation>
    <scope>NUCLEOTIDE SEQUENCE</scope>
</reference>
<keyword evidence="1" id="KW-0479">Metal-binding</keyword>
<dbReference type="Pfam" id="PF13639">
    <property type="entry name" value="zf-RING_2"/>
    <property type="match status" value="1"/>
</dbReference>
<name>A0A813C2Y4_9DINO</name>
<feature type="domain" description="RING-type" evidence="4">
    <location>
        <begin position="883"/>
        <end position="912"/>
    </location>
</feature>